<name>A0A6G7LWB7_9GAMM</name>
<dbReference type="Pfam" id="PF01926">
    <property type="entry name" value="MMR_HSR1"/>
    <property type="match status" value="1"/>
</dbReference>
<gene>
    <name evidence="5" type="primary">hydF</name>
    <name evidence="4" type="ORF">C8J23_1469</name>
    <name evidence="5" type="ORF">GII14_19225</name>
</gene>
<dbReference type="InterPro" id="IPR006073">
    <property type="entry name" value="GTP-bd"/>
</dbReference>
<dbReference type="GeneID" id="99801854"/>
<protein>
    <submittedName>
        <fullName evidence="4">Iron-only hydrogenase maturation protein HydF</fullName>
    </submittedName>
    <submittedName>
        <fullName evidence="5">[FeFe] hydrogenase H-cluster maturation GTPase HydF</fullName>
    </submittedName>
</protein>
<dbReference type="EMBL" id="QJSY01000046">
    <property type="protein sequence ID" value="PYE54685.1"/>
    <property type="molecule type" value="Genomic_DNA"/>
</dbReference>
<feature type="domain" description="Hydrogen maturase F tetramerization" evidence="3">
    <location>
        <begin position="287"/>
        <end position="398"/>
    </location>
</feature>
<organism evidence="5 7">
    <name type="scientific">Shewanella chilikensis</name>
    <dbReference type="NCBI Taxonomy" id="558541"/>
    <lineage>
        <taxon>Bacteria</taxon>
        <taxon>Pseudomonadati</taxon>
        <taxon>Pseudomonadota</taxon>
        <taxon>Gammaproteobacteria</taxon>
        <taxon>Alteromonadales</taxon>
        <taxon>Shewanellaceae</taxon>
        <taxon>Shewanella</taxon>
    </lineage>
</organism>
<sequence length="410" mass="44337">MCNSAPNAAPRGVRLHIVLCGRRNAGKSSLLNYLSNQQSAIVSETKGTTTDAVRKPFELHPVGPATLIDTAGLDDTGALGLQRITASRRALQQADIAVYVLDELGLDEFDRDWLLLLQSWQLPILVVANKQDLAPLPTEHQHWLKGQGIKFLCLSTQEAKHRDNLVEQLVQLVPADFRRDPVLAADCYRTGEQLLLVAPIDSAAPKGRLILPQVQVLREALDNGAIASICRESELASALAAMPTPPALVVTDAQAVRQVAAQVPDSIPLTTFSTLFARAKGDLTAQLQGAKMLEKLEDGDRVLIAEACSHEVQDEDIGRVKIPAAIGKLTGKQLQFSVCAGHDFPADLERYKLVVHCGACMLGRAEMQRRILECRRRGVAITNYGLVLAKASGVLERVSAPLLVADADAN</sequence>
<feature type="domain" description="G" evidence="1">
    <location>
        <begin position="17"/>
        <end position="130"/>
    </location>
</feature>
<dbReference type="InterPro" id="IPR040644">
    <property type="entry name" value="HydF_tetramer"/>
</dbReference>
<dbReference type="Proteomes" id="UP000247584">
    <property type="component" value="Unassembled WGS sequence"/>
</dbReference>
<dbReference type="NCBIfam" id="TIGR03918">
    <property type="entry name" value="GTP_HydF"/>
    <property type="match status" value="1"/>
</dbReference>
<dbReference type="InterPro" id="IPR005225">
    <property type="entry name" value="Small_GTP-bd"/>
</dbReference>
<evidence type="ECO:0000313" key="5">
    <source>
        <dbReference type="EMBL" id="QIJ06079.1"/>
    </source>
</evidence>
<dbReference type="InterPro" id="IPR041606">
    <property type="entry name" value="HydF_dimer"/>
</dbReference>
<dbReference type="GO" id="GO:0030488">
    <property type="term" value="P:tRNA methylation"/>
    <property type="evidence" value="ECO:0007669"/>
    <property type="project" value="TreeGrafter"/>
</dbReference>
<evidence type="ECO:0000259" key="1">
    <source>
        <dbReference type="Pfam" id="PF01926"/>
    </source>
</evidence>
<dbReference type="SUPFAM" id="SSF52540">
    <property type="entry name" value="P-loop containing nucleoside triphosphate hydrolases"/>
    <property type="match status" value="1"/>
</dbReference>
<dbReference type="GO" id="GO:0005737">
    <property type="term" value="C:cytoplasm"/>
    <property type="evidence" value="ECO:0007669"/>
    <property type="project" value="TreeGrafter"/>
</dbReference>
<proteinExistence type="predicted"/>
<reference evidence="5 7" key="2">
    <citation type="submission" date="2019-11" db="EMBL/GenBank/DDBJ databases">
        <title>Complete Genome Sequence of Shewanella chilikensis Strain DC57, Isolated from Corroded Seal Rings at a floating production facility in Australia.</title>
        <authorList>
            <person name="Salgar-Chaparro S.J."/>
            <person name="Castillo-Villamizar G.A."/>
            <person name="Poehlein A."/>
            <person name="Daniel R."/>
            <person name="Machuca L."/>
        </authorList>
    </citation>
    <scope>NUCLEOTIDE SEQUENCE [LARGE SCALE GENOMIC DNA]</scope>
    <source>
        <strain evidence="5 7">DC57</strain>
    </source>
</reference>
<evidence type="ECO:0000313" key="7">
    <source>
        <dbReference type="Proteomes" id="UP000502117"/>
    </source>
</evidence>
<dbReference type="Gene3D" id="3.40.50.11410">
    <property type="match status" value="1"/>
</dbReference>
<dbReference type="NCBIfam" id="TIGR00231">
    <property type="entry name" value="small_GTP"/>
    <property type="match status" value="1"/>
</dbReference>
<dbReference type="Pfam" id="PF18133">
    <property type="entry name" value="HydF_tetramer"/>
    <property type="match status" value="1"/>
</dbReference>
<evidence type="ECO:0000313" key="6">
    <source>
        <dbReference type="Proteomes" id="UP000247584"/>
    </source>
</evidence>
<dbReference type="Proteomes" id="UP000502117">
    <property type="component" value="Chromosome"/>
</dbReference>
<dbReference type="AlphaFoldDB" id="A0A6G7LWB7"/>
<evidence type="ECO:0000259" key="2">
    <source>
        <dbReference type="Pfam" id="PF18128"/>
    </source>
</evidence>
<keyword evidence="6" id="KW-1185">Reference proteome</keyword>
<dbReference type="CDD" id="cd00880">
    <property type="entry name" value="Era_like"/>
    <property type="match status" value="1"/>
</dbReference>
<feature type="domain" description="Hydrogen maturase F dimerization" evidence="2">
    <location>
        <begin position="184"/>
        <end position="281"/>
    </location>
</feature>
<accession>A0A6G7LWB7</accession>
<dbReference type="Gene3D" id="3.40.50.11420">
    <property type="match status" value="1"/>
</dbReference>
<dbReference type="GO" id="GO:0002098">
    <property type="term" value="P:tRNA wobble uridine modification"/>
    <property type="evidence" value="ECO:0007669"/>
    <property type="project" value="TreeGrafter"/>
</dbReference>
<reference evidence="4 6" key="1">
    <citation type="submission" date="2018-06" db="EMBL/GenBank/DDBJ databases">
        <title>Genomic Encyclopedia of Type Strains, Phase III (KMG-III): the genomes of soil and plant-associated and newly described type strains.</title>
        <authorList>
            <person name="Whitman W."/>
        </authorList>
    </citation>
    <scope>NUCLEOTIDE SEQUENCE [LARGE SCALE GENOMIC DNA]</scope>
    <source>
        <strain evidence="4 6">JC5</strain>
    </source>
</reference>
<dbReference type="Pfam" id="PF18128">
    <property type="entry name" value="HydF_dimer"/>
    <property type="match status" value="1"/>
</dbReference>
<dbReference type="InterPro" id="IPR027417">
    <property type="entry name" value="P-loop_NTPase"/>
</dbReference>
<dbReference type="EMBL" id="CP045857">
    <property type="protein sequence ID" value="QIJ06079.1"/>
    <property type="molecule type" value="Genomic_DNA"/>
</dbReference>
<dbReference type="PANTHER" id="PTHR42714">
    <property type="entry name" value="TRNA MODIFICATION GTPASE GTPBP3"/>
    <property type="match status" value="1"/>
</dbReference>
<dbReference type="KEGG" id="schk:GII14_19225"/>
<evidence type="ECO:0000313" key="4">
    <source>
        <dbReference type="EMBL" id="PYE54685.1"/>
    </source>
</evidence>
<dbReference type="PANTHER" id="PTHR42714:SF6">
    <property type="entry name" value="TRANSLATION INITIATION FACTOR IF-2"/>
    <property type="match status" value="1"/>
</dbReference>
<dbReference type="RefSeq" id="WP_101057079.1">
    <property type="nucleotide sequence ID" value="NZ_BMXX01000008.1"/>
</dbReference>
<dbReference type="Gene3D" id="3.40.50.300">
    <property type="entry name" value="P-loop containing nucleotide triphosphate hydrolases"/>
    <property type="match status" value="1"/>
</dbReference>
<dbReference type="GO" id="GO:0005525">
    <property type="term" value="F:GTP binding"/>
    <property type="evidence" value="ECO:0007669"/>
    <property type="project" value="InterPro"/>
</dbReference>
<evidence type="ECO:0000259" key="3">
    <source>
        <dbReference type="Pfam" id="PF18133"/>
    </source>
</evidence>
<dbReference type="InterPro" id="IPR023873">
    <property type="entry name" value="FeFe-hyd_GTPase_HydF"/>
</dbReference>